<evidence type="ECO:0000256" key="1">
    <source>
        <dbReference type="ARBA" id="ARBA00008535"/>
    </source>
</evidence>
<dbReference type="EMBL" id="CAXITT010000071">
    <property type="protein sequence ID" value="CAL1530564.1"/>
    <property type="molecule type" value="Genomic_DNA"/>
</dbReference>
<proteinExistence type="inferred from homology"/>
<accession>A0AAV2HCZ2</accession>
<dbReference type="GO" id="GO:0005525">
    <property type="term" value="F:GTP binding"/>
    <property type="evidence" value="ECO:0007669"/>
    <property type="project" value="UniProtKB-KW"/>
</dbReference>
<dbReference type="PROSITE" id="PS51720">
    <property type="entry name" value="G_AIG1"/>
    <property type="match status" value="1"/>
</dbReference>
<evidence type="ECO:0000259" key="4">
    <source>
        <dbReference type="PROSITE" id="PS51720"/>
    </source>
</evidence>
<dbReference type="SUPFAM" id="SSF52540">
    <property type="entry name" value="P-loop containing nucleoside triphosphate hydrolases"/>
    <property type="match status" value="1"/>
</dbReference>
<evidence type="ECO:0000313" key="5">
    <source>
        <dbReference type="EMBL" id="CAL1530564.1"/>
    </source>
</evidence>
<feature type="domain" description="AIG1-type G" evidence="4">
    <location>
        <begin position="27"/>
        <end position="245"/>
    </location>
</feature>
<dbReference type="Pfam" id="PF04548">
    <property type="entry name" value="AIG1"/>
    <property type="match status" value="1"/>
</dbReference>
<comment type="similarity">
    <text evidence="1">Belongs to the TRAFAC class TrmE-Era-EngA-EngB-Septin-like GTPase superfamily. AIG1/Toc34/Toc159-like paraseptin GTPase family. IAN subfamily.</text>
</comment>
<dbReference type="InterPro" id="IPR045058">
    <property type="entry name" value="GIMA/IAN/Toc"/>
</dbReference>
<evidence type="ECO:0000256" key="2">
    <source>
        <dbReference type="ARBA" id="ARBA00022741"/>
    </source>
</evidence>
<name>A0AAV2HCZ2_LYMST</name>
<protein>
    <recommendedName>
        <fullName evidence="4">AIG1-type G domain-containing protein</fullName>
    </recommendedName>
</protein>
<evidence type="ECO:0000313" key="6">
    <source>
        <dbReference type="Proteomes" id="UP001497497"/>
    </source>
</evidence>
<gene>
    <name evidence="5" type="ORF">GSLYS_00004689001</name>
</gene>
<dbReference type="Proteomes" id="UP001497497">
    <property type="component" value="Unassembled WGS sequence"/>
</dbReference>
<keyword evidence="3" id="KW-0342">GTP-binding</keyword>
<sequence>MSFFKRLFMKPREKYAEEKDDPNNCSDSTLNYLLIGKAGNGKSSSGNSLVGETVFKSFDASTAGTKFVYSYKTKRFGKEMCVVDTPGLHDTELQAAIENARFARKYMTKAFKVCPEGFHAMLIVLNITNKYTAEDNNVIELLTDIFGEVMFDYTILIFTRGDNFDNEHHLCDADRSQEFFKYWCKQQADDLGELLKKCQYRAVLFHNTDTYELQRDVELLALDIEMKKISGKRGLYTERTFQLNEHRRIHLILNKYQPELEKEIDEKLLTLKKELQLIKSDGAKITEKAIEALEAINNHDSKYPTLDTVKEAIEILKNNFGLEKTNQEKFHLTTKVQEIIDGPVLLELRSLSDVIDNIRNPEKHKEELKNKARALSRYIEEEALGTDWLDNWIQKVKMLLLEIDDLDTKGTGTLIEYR</sequence>
<keyword evidence="6" id="KW-1185">Reference proteome</keyword>
<comment type="caution">
    <text evidence="5">The sequence shown here is derived from an EMBL/GenBank/DDBJ whole genome shotgun (WGS) entry which is preliminary data.</text>
</comment>
<dbReference type="PANTHER" id="PTHR10903:SF184">
    <property type="entry name" value="GTP-BINDING PROTEIN A"/>
    <property type="match status" value="1"/>
</dbReference>
<organism evidence="5 6">
    <name type="scientific">Lymnaea stagnalis</name>
    <name type="common">Great pond snail</name>
    <name type="synonym">Helix stagnalis</name>
    <dbReference type="NCBI Taxonomy" id="6523"/>
    <lineage>
        <taxon>Eukaryota</taxon>
        <taxon>Metazoa</taxon>
        <taxon>Spiralia</taxon>
        <taxon>Lophotrochozoa</taxon>
        <taxon>Mollusca</taxon>
        <taxon>Gastropoda</taxon>
        <taxon>Heterobranchia</taxon>
        <taxon>Euthyneura</taxon>
        <taxon>Panpulmonata</taxon>
        <taxon>Hygrophila</taxon>
        <taxon>Lymnaeoidea</taxon>
        <taxon>Lymnaeidae</taxon>
        <taxon>Lymnaea</taxon>
    </lineage>
</organism>
<dbReference type="InterPro" id="IPR006703">
    <property type="entry name" value="G_AIG1"/>
</dbReference>
<dbReference type="AlphaFoldDB" id="A0AAV2HCZ2"/>
<dbReference type="PANTHER" id="PTHR10903">
    <property type="entry name" value="GTPASE, IMAP FAMILY MEMBER-RELATED"/>
    <property type="match status" value="1"/>
</dbReference>
<reference evidence="5 6" key="1">
    <citation type="submission" date="2024-04" db="EMBL/GenBank/DDBJ databases">
        <authorList>
            <consortium name="Genoscope - CEA"/>
            <person name="William W."/>
        </authorList>
    </citation>
    <scope>NUCLEOTIDE SEQUENCE [LARGE SCALE GENOMIC DNA]</scope>
</reference>
<evidence type="ECO:0000256" key="3">
    <source>
        <dbReference type="ARBA" id="ARBA00023134"/>
    </source>
</evidence>
<dbReference type="InterPro" id="IPR027417">
    <property type="entry name" value="P-loop_NTPase"/>
</dbReference>
<keyword evidence="2" id="KW-0547">Nucleotide-binding</keyword>
<dbReference type="Gene3D" id="3.40.50.300">
    <property type="entry name" value="P-loop containing nucleotide triphosphate hydrolases"/>
    <property type="match status" value="1"/>
</dbReference>